<dbReference type="PhylomeDB" id="A0A060RNF4"/>
<protein>
    <recommendedName>
        <fullName evidence="2">RBR-type E3 ubiquitin transferase</fullName>
        <ecNumber evidence="2">2.3.2.31</ecNumber>
    </recommendedName>
</protein>
<keyword evidence="6" id="KW-0863">Zinc-finger</keyword>
<dbReference type="GO" id="GO:0008270">
    <property type="term" value="F:zinc ion binding"/>
    <property type="evidence" value="ECO:0007669"/>
    <property type="project" value="UniProtKB-KW"/>
</dbReference>
<dbReference type="SMART" id="SM00647">
    <property type="entry name" value="IBR"/>
    <property type="match status" value="2"/>
</dbReference>
<keyword evidence="8" id="KW-0862">Zinc</keyword>
<dbReference type="InterPro" id="IPR044066">
    <property type="entry name" value="TRIAD_supradom"/>
</dbReference>
<name>A0A060RNF4_PLARE</name>
<sequence length="596" mass="71926">MNIPKEQNKNEQINVTIEYGKDKKMKVIKTPINNTKKNNIINHDYDYSNINDKYNNTSDCYLMNNEDGINLYLNYYKKNFLKFQENNLYNVYELKDIEKKMELAILEIMNLINIQYDYAYHFLKAYNFNSNDLLENWFNNSKKVLTKLKLSHLKEEDILNNNNNNNNNNIDDPMGKQKKEQCVHNCKQEKFICPILFLECDIEDTYTLSCGHKYSKECLKNYLITSLQNDFEDDIITKECIDLKCNKIIKKNDWKNICEEKDYQKYLYTLLHIYIKKSKDLKKCPNKSCPYIIQSVMLNNNNVICKCGYHFCFECSHEFHRPLLCSFIKKWYELENNDDHNMKWIHAYTKICPNCNKPIEKNSGCMNVKCICGYSFCWLCLDNWKNHKGGFYKCNKYLEHNSKNNEQKKQKKKTDKKKDDTVKSYDEEKEDTEKTHDNDNIQNSREEKRNSHLILNRYNHFKSRFNAHQYAENFSIHTQLLFLYNFCKNYNIHLHKMKFFEDAIIQIIKCRKILKWSYTYAYFSNWKSDNQKHLFEYHQGELEKNLDILQTKTEDINLTQFKNNTDNDIVRDIQQLTQMIDIFFKNICEFMENNFV</sequence>
<dbReference type="PANTHER" id="PTHR11685">
    <property type="entry name" value="RBR FAMILY RING FINGER AND IBR DOMAIN-CONTAINING"/>
    <property type="match status" value="1"/>
</dbReference>
<organism evidence="11 12">
    <name type="scientific">Plasmodium reichenowi</name>
    <dbReference type="NCBI Taxonomy" id="5854"/>
    <lineage>
        <taxon>Eukaryota</taxon>
        <taxon>Sar</taxon>
        <taxon>Alveolata</taxon>
        <taxon>Apicomplexa</taxon>
        <taxon>Aconoidasida</taxon>
        <taxon>Haemosporida</taxon>
        <taxon>Plasmodiidae</taxon>
        <taxon>Plasmodium</taxon>
        <taxon>Plasmodium (Laverania)</taxon>
    </lineage>
</organism>
<evidence type="ECO:0000256" key="7">
    <source>
        <dbReference type="ARBA" id="ARBA00022786"/>
    </source>
</evidence>
<evidence type="ECO:0000256" key="1">
    <source>
        <dbReference type="ARBA" id="ARBA00001798"/>
    </source>
</evidence>
<accession>A0A060RNF4</accession>
<keyword evidence="7" id="KW-0833">Ubl conjugation pathway</keyword>
<dbReference type="Pfam" id="PF01485">
    <property type="entry name" value="IBR"/>
    <property type="match status" value="1"/>
</dbReference>
<evidence type="ECO:0000256" key="2">
    <source>
        <dbReference type="ARBA" id="ARBA00012251"/>
    </source>
</evidence>
<evidence type="ECO:0000256" key="3">
    <source>
        <dbReference type="ARBA" id="ARBA00022679"/>
    </source>
</evidence>
<dbReference type="EC" id="2.3.2.31" evidence="2"/>
<gene>
    <name evidence="11" type="ORF">PRCDC_0303100</name>
</gene>
<reference evidence="11" key="2">
    <citation type="submission" date="2014-05" db="EMBL/GenBank/DDBJ databases">
        <title>The genome sequences of chimpanzee malaria parasites reveal the path to human adaptation.</title>
        <authorList>
            <person name="Otto T.D."/>
            <person name="Rayner J.C."/>
            <person name="Boehme U."/>
            <person name="Pain A."/>
            <person name="Spottiswoode N."/>
            <person name="Sanders M."/>
            <person name="Quail M."/>
            <person name="Ollomo B."/>
            <person name="Renaud F."/>
            <person name="Thomas A.W."/>
            <person name="Prugnolle F."/>
            <person name="Conway D.J."/>
            <person name="Newbold C."/>
            <person name="Berriman M."/>
        </authorList>
    </citation>
    <scope>NUCLEOTIDE SEQUENCE [LARGE SCALE GENOMIC DNA]</scope>
    <source>
        <strain evidence="11">CDC</strain>
    </source>
</reference>
<keyword evidence="4" id="KW-0479">Metal-binding</keyword>
<evidence type="ECO:0000256" key="5">
    <source>
        <dbReference type="ARBA" id="ARBA00022737"/>
    </source>
</evidence>
<evidence type="ECO:0000313" key="12">
    <source>
        <dbReference type="Proteomes" id="UP000027581"/>
    </source>
</evidence>
<dbReference type="InterPro" id="IPR031127">
    <property type="entry name" value="E3_UB_ligase_RBR"/>
</dbReference>
<evidence type="ECO:0000313" key="11">
    <source>
        <dbReference type="EMBL" id="CDO62467.1"/>
    </source>
</evidence>
<reference evidence="11" key="1">
    <citation type="submission" date="2014-01" db="EMBL/GenBank/DDBJ databases">
        <authorList>
            <person name="Aslett M."/>
        </authorList>
    </citation>
    <scope>NUCLEOTIDE SEQUENCE</scope>
    <source>
        <strain evidence="11">CDC</strain>
    </source>
</reference>
<evidence type="ECO:0000256" key="6">
    <source>
        <dbReference type="ARBA" id="ARBA00022771"/>
    </source>
</evidence>
<dbReference type="GO" id="GO:0016567">
    <property type="term" value="P:protein ubiquitination"/>
    <property type="evidence" value="ECO:0007669"/>
    <property type="project" value="InterPro"/>
</dbReference>
<proteinExistence type="predicted"/>
<feature type="region of interest" description="Disordered" evidence="9">
    <location>
        <begin position="405"/>
        <end position="446"/>
    </location>
</feature>
<evidence type="ECO:0000256" key="8">
    <source>
        <dbReference type="ARBA" id="ARBA00022833"/>
    </source>
</evidence>
<feature type="compositionally biased region" description="Basic and acidic residues" evidence="9">
    <location>
        <begin position="416"/>
        <end position="446"/>
    </location>
</feature>
<keyword evidence="5" id="KW-0677">Repeat</keyword>
<dbReference type="Pfam" id="PF22191">
    <property type="entry name" value="IBR_1"/>
    <property type="match status" value="1"/>
</dbReference>
<keyword evidence="12" id="KW-1185">Reference proteome</keyword>
<dbReference type="Gene3D" id="3.30.40.10">
    <property type="entry name" value="Zinc/RING finger domain, C3HC4 (zinc finger)"/>
    <property type="match status" value="1"/>
</dbReference>
<dbReference type="EMBL" id="HG810764">
    <property type="protein sequence ID" value="CDO62467.1"/>
    <property type="molecule type" value="Genomic_DNA"/>
</dbReference>
<dbReference type="SUPFAM" id="SSF57850">
    <property type="entry name" value="RING/U-box"/>
    <property type="match status" value="3"/>
</dbReference>
<evidence type="ECO:0000256" key="4">
    <source>
        <dbReference type="ARBA" id="ARBA00022723"/>
    </source>
</evidence>
<dbReference type="AlphaFoldDB" id="A0A060RNF4"/>
<dbReference type="VEuPathDB" id="PlasmoDB:PRG01_0307200"/>
<dbReference type="PROSITE" id="PS51873">
    <property type="entry name" value="TRIAD"/>
    <property type="match status" value="1"/>
</dbReference>
<keyword evidence="3" id="KW-0808">Transferase</keyword>
<dbReference type="GO" id="GO:0061630">
    <property type="term" value="F:ubiquitin protein ligase activity"/>
    <property type="evidence" value="ECO:0007669"/>
    <property type="project" value="UniProtKB-EC"/>
</dbReference>
<dbReference type="InterPro" id="IPR013083">
    <property type="entry name" value="Znf_RING/FYVE/PHD"/>
</dbReference>
<dbReference type="VEuPathDB" id="PlasmoDB:PRCDC_0303100"/>
<evidence type="ECO:0000256" key="9">
    <source>
        <dbReference type="SAM" id="MobiDB-lite"/>
    </source>
</evidence>
<dbReference type="Gene3D" id="1.20.120.1750">
    <property type="match status" value="1"/>
</dbReference>
<dbReference type="Proteomes" id="UP000027581">
    <property type="component" value="Unassembled WGS sequence"/>
</dbReference>
<feature type="domain" description="RING-type" evidence="10">
    <location>
        <begin position="189"/>
        <end position="398"/>
    </location>
</feature>
<comment type="catalytic activity">
    <reaction evidence="1">
        <text>[E2 ubiquitin-conjugating enzyme]-S-ubiquitinyl-L-cysteine + [acceptor protein]-L-lysine = [E2 ubiquitin-conjugating enzyme]-L-cysteine + [acceptor protein]-N(6)-ubiquitinyl-L-lysine.</text>
        <dbReference type="EC" id="2.3.2.31"/>
    </reaction>
</comment>
<evidence type="ECO:0000259" key="10">
    <source>
        <dbReference type="PROSITE" id="PS51873"/>
    </source>
</evidence>
<dbReference type="InterPro" id="IPR002867">
    <property type="entry name" value="IBR_dom"/>
</dbReference>